<feature type="region of interest" description="Disordered" evidence="1">
    <location>
        <begin position="1"/>
        <end position="35"/>
    </location>
</feature>
<feature type="compositionally biased region" description="Low complexity" evidence="1">
    <location>
        <begin position="400"/>
        <end position="409"/>
    </location>
</feature>
<organism evidence="2 3">
    <name type="scientific">Kwoniella europaea PYCC6329</name>
    <dbReference type="NCBI Taxonomy" id="1423913"/>
    <lineage>
        <taxon>Eukaryota</taxon>
        <taxon>Fungi</taxon>
        <taxon>Dikarya</taxon>
        <taxon>Basidiomycota</taxon>
        <taxon>Agaricomycotina</taxon>
        <taxon>Tremellomycetes</taxon>
        <taxon>Tremellales</taxon>
        <taxon>Cryptococcaceae</taxon>
        <taxon>Kwoniella</taxon>
    </lineage>
</organism>
<feature type="compositionally biased region" description="Low complexity" evidence="1">
    <location>
        <begin position="555"/>
        <end position="577"/>
    </location>
</feature>
<dbReference type="Proteomes" id="UP001358614">
    <property type="component" value="Chromosome 2"/>
</dbReference>
<sequence length="893" mass="98363">MRELTPASSTSSLSSRTKRHIAEEDTPSKKPHARNSMVDIFKTTHLNASGDHVNEKTMENRDAREEEHLVVKKDKGKGKMKMVYLPELPEEVWTRIFEIYYEDRTTEWQSTGVLRDGLTPVLLSRGHARIAIPVLYRHPYVGYKAITRFISALSKPSRHTELPHKDYIKHLTIRASPIIPTNEFSAFYAGRKNPDVGTSAIAPYTIHPSFDTLMRTLPELSTFTLKDTLILHQADAQLLFHGLGHISPKKAKLEFRMWDLYDSPYGQDIIGATRGGVFNSYGSKPSVLPSPDLTSPRNAHFDIGPLAYQKAWRDALYNATELDLPPWWIEPSRSDHPAPALPFGQWHVNNAGLTANQLTNWAATLPPSTQTGAQPPNFPLAHPFFPVAPPAPPAPPAQPSQPSSSTTTQDHLLGQLQLQQQRLRRMLRDHPKLSHWLEPEETSDTATTFGTAADSTGATRTRGTGSSGSQTAVAVSEDTSGLSLEDLIDTTAWELSDSEDEQPGSPTSRPETRPPPAAGHSVPRLGSSHTQNPSLPSSTSSRQENGPSWWRSTPQGGAQTASANSGSNNAIAGSSSTVMSDLSPNQATVPAPQQRYRRIIGPGWTGPSDVSSARASVGTGSRVGQIGRSVTQTPGLTSHELAHYMRGLLLKLIRDSWTPRLQALSIVALDPLASLIVRAPQLDFWTQVNVPHIRVHLPRSINSLAVFKGAKEVARDRARRRREQGDMGNNNNNNNEPDQDPVPTESGNEDVYKIVGGDGLGNELINEGVRLFEVEINSLEEMRDEVWIRYGDQLPPQLCRILAGEHDWRDVSFGHMSDTYSPPYSEYIPPESPATSDFDSPTFSFVSLGENDDDQATDVDELEGGGEGEGNDTYDKEKAEEQAKRMRERGNAV</sequence>
<gene>
    <name evidence="2" type="ORF">V865_007516</name>
</gene>
<feature type="compositionally biased region" description="Polar residues" evidence="1">
    <location>
        <begin position="364"/>
        <end position="374"/>
    </location>
</feature>
<feature type="compositionally biased region" description="Polar residues" evidence="1">
    <location>
        <begin position="527"/>
        <end position="554"/>
    </location>
</feature>
<feature type="compositionally biased region" description="Polar residues" evidence="1">
    <location>
        <begin position="578"/>
        <end position="588"/>
    </location>
</feature>
<feature type="compositionally biased region" description="Pro residues" evidence="1">
    <location>
        <begin position="386"/>
        <end position="399"/>
    </location>
</feature>
<feature type="region of interest" description="Disordered" evidence="1">
    <location>
        <begin position="828"/>
        <end position="893"/>
    </location>
</feature>
<accession>A0AAX4KUG0</accession>
<proteinExistence type="predicted"/>
<feature type="compositionally biased region" description="Low complexity" evidence="1">
    <location>
        <begin position="450"/>
        <end position="472"/>
    </location>
</feature>
<protein>
    <recommendedName>
        <fullName evidence="4">F-box domain-containing protein</fullName>
    </recommendedName>
</protein>
<feature type="compositionally biased region" description="Basic and acidic residues" evidence="1">
    <location>
        <begin position="873"/>
        <end position="893"/>
    </location>
</feature>
<dbReference type="AlphaFoldDB" id="A0AAX4KUG0"/>
<feature type="region of interest" description="Disordered" evidence="1">
    <location>
        <begin position="715"/>
        <end position="750"/>
    </location>
</feature>
<dbReference type="EMBL" id="CP144090">
    <property type="protein sequence ID" value="WWD09393.1"/>
    <property type="molecule type" value="Genomic_DNA"/>
</dbReference>
<feature type="compositionally biased region" description="Polar residues" evidence="1">
    <location>
        <begin position="834"/>
        <end position="845"/>
    </location>
</feature>
<feature type="compositionally biased region" description="Acidic residues" evidence="1">
    <location>
        <begin position="850"/>
        <end position="872"/>
    </location>
</feature>
<evidence type="ECO:0000313" key="3">
    <source>
        <dbReference type="Proteomes" id="UP001358614"/>
    </source>
</evidence>
<keyword evidence="3" id="KW-1185">Reference proteome</keyword>
<evidence type="ECO:0008006" key="4">
    <source>
        <dbReference type="Google" id="ProtNLM"/>
    </source>
</evidence>
<name>A0AAX4KUG0_9TREE</name>
<reference evidence="2 3" key="1">
    <citation type="submission" date="2024-01" db="EMBL/GenBank/DDBJ databases">
        <title>Comparative genomics of Cryptococcus and Kwoniella reveals pathogenesis evolution and contrasting modes of karyotype evolution via chromosome fusion or intercentromeric recombination.</title>
        <authorList>
            <person name="Coelho M.A."/>
            <person name="David-Palma M."/>
            <person name="Shea T."/>
            <person name="Bowers K."/>
            <person name="McGinley-Smith S."/>
            <person name="Mohammad A.W."/>
            <person name="Gnirke A."/>
            <person name="Yurkov A.M."/>
            <person name="Nowrousian M."/>
            <person name="Sun S."/>
            <person name="Cuomo C.A."/>
            <person name="Heitman J."/>
        </authorList>
    </citation>
    <scope>NUCLEOTIDE SEQUENCE [LARGE SCALE GENOMIC DNA]</scope>
    <source>
        <strain evidence="2 3">PYCC6329</strain>
    </source>
</reference>
<dbReference type="RefSeq" id="XP_066087360.1">
    <property type="nucleotide sequence ID" value="XM_066231263.1"/>
</dbReference>
<dbReference type="KEGG" id="ker:91106317"/>
<dbReference type="GeneID" id="91106317"/>
<evidence type="ECO:0000256" key="1">
    <source>
        <dbReference type="SAM" id="MobiDB-lite"/>
    </source>
</evidence>
<evidence type="ECO:0000313" key="2">
    <source>
        <dbReference type="EMBL" id="WWD09393.1"/>
    </source>
</evidence>
<feature type="region of interest" description="Disordered" evidence="1">
    <location>
        <begin position="432"/>
        <end position="592"/>
    </location>
</feature>
<feature type="region of interest" description="Disordered" evidence="1">
    <location>
        <begin position="364"/>
        <end position="409"/>
    </location>
</feature>